<dbReference type="InterPro" id="IPR036388">
    <property type="entry name" value="WH-like_DNA-bd_sf"/>
</dbReference>
<dbReference type="InParanoid" id="A0A2P5EH27"/>
<dbReference type="Gene3D" id="1.10.8.430">
    <property type="entry name" value="Helical domain of apoptotic protease-activating factors"/>
    <property type="match status" value="1"/>
</dbReference>
<evidence type="ECO:0000259" key="7">
    <source>
        <dbReference type="Pfam" id="PF18052"/>
    </source>
</evidence>
<dbReference type="InterPro" id="IPR058922">
    <property type="entry name" value="WHD_DRP"/>
</dbReference>
<dbReference type="PANTHER" id="PTHR36766:SF51">
    <property type="entry name" value="DISEASE RESISTANCE RPP13-LIKE PROTEIN 1"/>
    <property type="match status" value="1"/>
</dbReference>
<dbReference type="InterPro" id="IPR042197">
    <property type="entry name" value="Apaf_helical"/>
</dbReference>
<accession>A0A2P5EH27</accession>
<dbReference type="Proteomes" id="UP000237000">
    <property type="component" value="Unassembled WGS sequence"/>
</dbReference>
<dbReference type="FunCoup" id="A0A2P5EH27">
    <property type="interactions" value="371"/>
</dbReference>
<evidence type="ECO:0000256" key="5">
    <source>
        <dbReference type="ARBA" id="ARBA00022840"/>
    </source>
</evidence>
<dbReference type="Gene3D" id="3.40.50.300">
    <property type="entry name" value="P-loop containing nucleotide triphosphate hydrolases"/>
    <property type="match status" value="1"/>
</dbReference>
<dbReference type="Gene3D" id="3.80.10.10">
    <property type="entry name" value="Ribonuclease Inhibitor"/>
    <property type="match status" value="2"/>
</dbReference>
<comment type="caution">
    <text evidence="10">The sequence shown here is derived from an EMBL/GenBank/DDBJ whole genome shotgun (WGS) entry which is preliminary data.</text>
</comment>
<dbReference type="Pfam" id="PF23559">
    <property type="entry name" value="WHD_DRP"/>
    <property type="match status" value="1"/>
</dbReference>
<feature type="domain" description="R13L1/DRL21-like LRR repeat region" evidence="9">
    <location>
        <begin position="690"/>
        <end position="815"/>
    </location>
</feature>
<dbReference type="InterPro" id="IPR056789">
    <property type="entry name" value="LRR_R13L1-DRL21"/>
</dbReference>
<dbReference type="FunFam" id="1.10.10.10:FF:000322">
    <property type="entry name" value="Probable disease resistance protein At1g63360"/>
    <property type="match status" value="1"/>
</dbReference>
<dbReference type="GO" id="GO:0005524">
    <property type="term" value="F:ATP binding"/>
    <property type="evidence" value="ECO:0007669"/>
    <property type="project" value="UniProtKB-KW"/>
</dbReference>
<dbReference type="Gene3D" id="1.10.10.10">
    <property type="entry name" value="Winged helix-like DNA-binding domain superfamily/Winged helix DNA-binding domain"/>
    <property type="match status" value="1"/>
</dbReference>
<feature type="domain" description="NB-ARC" evidence="6">
    <location>
        <begin position="176"/>
        <end position="345"/>
    </location>
</feature>
<evidence type="ECO:0000313" key="10">
    <source>
        <dbReference type="EMBL" id="PON84856.1"/>
    </source>
</evidence>
<dbReference type="AlphaFoldDB" id="A0A2P5EH27"/>
<gene>
    <name evidence="10" type="ORF">TorRG33x02_194080</name>
</gene>
<organism evidence="10 11">
    <name type="scientific">Trema orientale</name>
    <name type="common">Charcoal tree</name>
    <name type="synonym">Celtis orientalis</name>
    <dbReference type="NCBI Taxonomy" id="63057"/>
    <lineage>
        <taxon>Eukaryota</taxon>
        <taxon>Viridiplantae</taxon>
        <taxon>Streptophyta</taxon>
        <taxon>Embryophyta</taxon>
        <taxon>Tracheophyta</taxon>
        <taxon>Spermatophyta</taxon>
        <taxon>Magnoliopsida</taxon>
        <taxon>eudicotyledons</taxon>
        <taxon>Gunneridae</taxon>
        <taxon>Pentapetalae</taxon>
        <taxon>rosids</taxon>
        <taxon>fabids</taxon>
        <taxon>Rosales</taxon>
        <taxon>Cannabaceae</taxon>
        <taxon>Trema</taxon>
    </lineage>
</organism>
<evidence type="ECO:0000313" key="11">
    <source>
        <dbReference type="Proteomes" id="UP000237000"/>
    </source>
</evidence>
<dbReference type="SUPFAM" id="SSF52540">
    <property type="entry name" value="P-loop containing nucleoside triphosphate hydrolases"/>
    <property type="match status" value="1"/>
</dbReference>
<keyword evidence="11" id="KW-1185">Reference proteome</keyword>
<dbReference type="GO" id="GO:0006952">
    <property type="term" value="P:defense response"/>
    <property type="evidence" value="ECO:0007669"/>
    <property type="project" value="UniProtKB-KW"/>
</dbReference>
<feature type="domain" description="Disease resistance N-terminal" evidence="7">
    <location>
        <begin position="10"/>
        <end position="102"/>
    </location>
</feature>
<dbReference type="EMBL" id="JXTC01000156">
    <property type="protein sequence ID" value="PON84856.1"/>
    <property type="molecule type" value="Genomic_DNA"/>
</dbReference>
<dbReference type="InterPro" id="IPR041118">
    <property type="entry name" value="Rx_N"/>
</dbReference>
<dbReference type="FunFam" id="3.40.50.300:FF:001091">
    <property type="entry name" value="Probable disease resistance protein At1g61300"/>
    <property type="match status" value="1"/>
</dbReference>
<evidence type="ECO:0000256" key="1">
    <source>
        <dbReference type="ARBA" id="ARBA00022614"/>
    </source>
</evidence>
<dbReference type="Gene3D" id="1.20.5.4130">
    <property type="match status" value="1"/>
</dbReference>
<name>A0A2P5EH27_TREOI</name>
<dbReference type="PANTHER" id="PTHR36766">
    <property type="entry name" value="PLANT BROAD-SPECTRUM MILDEW RESISTANCE PROTEIN RPW8"/>
    <property type="match status" value="1"/>
</dbReference>
<dbReference type="InterPro" id="IPR032675">
    <property type="entry name" value="LRR_dom_sf"/>
</dbReference>
<evidence type="ECO:0000259" key="8">
    <source>
        <dbReference type="Pfam" id="PF23559"/>
    </source>
</evidence>
<keyword evidence="3" id="KW-0547">Nucleotide-binding</keyword>
<sequence length="1035" mass="117672">MAAELVGGAFLSAFLDVLFGKLASEVDDFFRGKDRIIKLLNELNTTLNSAGLLLNDAEEKLIKDRRVKKWLDELKETVYDADDLVYKISTEALRNELEGKSRRSFASKVLMKLNPTSFTAFDKAIKPEIDEILGKLKALLEPKNNPGLKISKNKTLPERLCAPLVEESDIYGRVGDKEAIIKLLLSDDDGDNKIAVIPIVGMGGIGKTTLAQLVFNDERVSKSFDTKAWVTVGDAKVDCLKVMRTIIEQVTGSDECKIQEQYVLQAKLKTSLMGKKLLFVLDDIWDEDPHKWDVLKSCFESGSRGSTVIVTTRSTNVASMMETGSIHQLDQISDDDGWRLFSKHALIDVDNLDEYSDLQVIGREIVNKCKGLPLAIKSLGNLLRRKRNKDEWVNIINSDIWELNERNKIGILPALWLSYYYLPSELKPCFAYCALFPKDYKFVKEKLILLWMAEGLLHPKNGKTMEEVGEEYFRDLTSRSFFQPASKDPSTLVMHDLLHDLAISVHGEFCLEMEDSKFFNRASKIRHLSYNGGANDPKKFKELSKSKGLRTFLTLPESKSGKILSLQMEHLLESLLRTRSCLRVLSISRFSITKLPDSIGDLKYLKYLNLSGTLIEEIPDTVCSLYNLQTLLLENCIELTKLPTNIGNLINLRHLHTPPPLEEMPLQIGKLKNLQMLHSFVVGKNSESCIKLLRELQYLHGTLWITRLENIVDVKNALEAELKNKKFLRELNLLWYSTHRPDDSDKEKQVLGALEPHANLKKLKILYYNGTSFPSWIGHHLYCNIVRVCLFSCNNCRLLPPLGQLSSLKYLEISHFPGVQRISSEFYSSVGSPAAGTKPFRSLEKLHLENMPNLLEWSFIEGEIEGGVFPRLKKLSLTDCQRLKVSLPDYLPSLKKLCIWNCSQLVPLLPRAQQMDAAFPSLEILKLIDCFEQESLLEGGLPPSLKQIYILGCWRLTALDEEAFQRLTSLEKLEILDCGFLRCLPRGLPSSLSYLSIKDCRLLKPRVQRETGEDWPIIQNIPNVDICDRIPEFTW</sequence>
<feature type="domain" description="Disease resistance protein winged helix" evidence="8">
    <location>
        <begin position="435"/>
        <end position="502"/>
    </location>
</feature>
<dbReference type="InterPro" id="IPR002182">
    <property type="entry name" value="NB-ARC"/>
</dbReference>
<keyword evidence="4" id="KW-0611">Plant defense</keyword>
<dbReference type="OrthoDB" id="1660289at2759"/>
<evidence type="ECO:0000256" key="2">
    <source>
        <dbReference type="ARBA" id="ARBA00022737"/>
    </source>
</evidence>
<evidence type="ECO:0000259" key="9">
    <source>
        <dbReference type="Pfam" id="PF25019"/>
    </source>
</evidence>
<dbReference type="Pfam" id="PF00931">
    <property type="entry name" value="NB-ARC"/>
    <property type="match status" value="1"/>
</dbReference>
<reference evidence="11" key="1">
    <citation type="submission" date="2016-06" db="EMBL/GenBank/DDBJ databases">
        <title>Parallel loss of symbiosis genes in relatives of nitrogen-fixing non-legume Parasponia.</title>
        <authorList>
            <person name="Van Velzen R."/>
            <person name="Holmer R."/>
            <person name="Bu F."/>
            <person name="Rutten L."/>
            <person name="Van Zeijl A."/>
            <person name="Liu W."/>
            <person name="Santuari L."/>
            <person name="Cao Q."/>
            <person name="Sharma T."/>
            <person name="Shen D."/>
            <person name="Roswanjaya Y."/>
            <person name="Wardhani T."/>
            <person name="Kalhor M.S."/>
            <person name="Jansen J."/>
            <person name="Van den Hoogen J."/>
            <person name="Gungor B."/>
            <person name="Hartog M."/>
            <person name="Hontelez J."/>
            <person name="Verver J."/>
            <person name="Yang W.-C."/>
            <person name="Schijlen E."/>
            <person name="Repin R."/>
            <person name="Schilthuizen M."/>
            <person name="Schranz E."/>
            <person name="Heidstra R."/>
            <person name="Miyata K."/>
            <person name="Fedorova E."/>
            <person name="Kohlen W."/>
            <person name="Bisseling T."/>
            <person name="Smit S."/>
            <person name="Geurts R."/>
        </authorList>
    </citation>
    <scope>NUCLEOTIDE SEQUENCE [LARGE SCALE GENOMIC DNA]</scope>
    <source>
        <strain evidence="11">cv. RG33-2</strain>
    </source>
</reference>
<dbReference type="SUPFAM" id="SSF52058">
    <property type="entry name" value="L domain-like"/>
    <property type="match status" value="1"/>
</dbReference>
<dbReference type="Pfam" id="PF25019">
    <property type="entry name" value="LRR_R13L1-DRL21"/>
    <property type="match status" value="1"/>
</dbReference>
<evidence type="ECO:0000256" key="3">
    <source>
        <dbReference type="ARBA" id="ARBA00022741"/>
    </source>
</evidence>
<dbReference type="PRINTS" id="PR00364">
    <property type="entry name" value="DISEASERSIST"/>
</dbReference>
<keyword evidence="2" id="KW-0677">Repeat</keyword>
<evidence type="ECO:0000256" key="4">
    <source>
        <dbReference type="ARBA" id="ARBA00022821"/>
    </source>
</evidence>
<dbReference type="Pfam" id="PF18052">
    <property type="entry name" value="Rx_N"/>
    <property type="match status" value="1"/>
</dbReference>
<keyword evidence="5" id="KW-0067">ATP-binding</keyword>
<keyword evidence="1" id="KW-0433">Leucine-rich repeat</keyword>
<dbReference type="GO" id="GO:0051707">
    <property type="term" value="P:response to other organism"/>
    <property type="evidence" value="ECO:0007669"/>
    <property type="project" value="UniProtKB-ARBA"/>
</dbReference>
<protein>
    <submittedName>
        <fullName evidence="10">NB-ARC domain, LRR domain containing protein</fullName>
    </submittedName>
</protein>
<dbReference type="InterPro" id="IPR027417">
    <property type="entry name" value="P-loop_NTPase"/>
</dbReference>
<evidence type="ECO:0000259" key="6">
    <source>
        <dbReference type="Pfam" id="PF00931"/>
    </source>
</evidence>
<dbReference type="GO" id="GO:0043531">
    <property type="term" value="F:ADP binding"/>
    <property type="evidence" value="ECO:0007669"/>
    <property type="project" value="InterPro"/>
</dbReference>
<proteinExistence type="predicted"/>